<dbReference type="SMART" id="SM00829">
    <property type="entry name" value="PKS_ER"/>
    <property type="match status" value="1"/>
</dbReference>
<gene>
    <name evidence="3" type="ORF">BEK98_03715</name>
</gene>
<protein>
    <submittedName>
        <fullName evidence="3">Zinc-binding alcohol dehydrogenase</fullName>
    </submittedName>
</protein>
<keyword evidence="4" id="KW-1185">Reference proteome</keyword>
<dbReference type="Gene3D" id="3.40.50.720">
    <property type="entry name" value="NAD(P)-binding Rossmann-like Domain"/>
    <property type="match status" value="1"/>
</dbReference>
<evidence type="ECO:0000256" key="1">
    <source>
        <dbReference type="ARBA" id="ARBA00023002"/>
    </source>
</evidence>
<dbReference type="Pfam" id="PF00107">
    <property type="entry name" value="ADH_zinc_N"/>
    <property type="match status" value="1"/>
</dbReference>
<dbReference type="InterPro" id="IPR020843">
    <property type="entry name" value="ER"/>
</dbReference>
<evidence type="ECO:0000313" key="4">
    <source>
        <dbReference type="Proteomes" id="UP000215483"/>
    </source>
</evidence>
<dbReference type="InterPro" id="IPR036291">
    <property type="entry name" value="NAD(P)-bd_dom_sf"/>
</dbReference>
<reference evidence="3 4" key="1">
    <citation type="submission" date="2016-07" db="EMBL/GenBank/DDBJ databases">
        <title>Draft genome of Streptomyces diastatochromogenes.</title>
        <authorList>
            <person name="Podduturi R."/>
            <person name="Lukassen M.B."/>
            <person name="Clausen N."/>
            <person name="Nielsen J.L."/>
            <person name="Jorgensen N.O."/>
        </authorList>
    </citation>
    <scope>NUCLEOTIDE SEQUENCE [LARGE SCALE GENOMIC DNA]</scope>
    <source>
        <strain evidence="3 4">DSM 40608</strain>
    </source>
</reference>
<dbReference type="Gene3D" id="3.90.180.10">
    <property type="entry name" value="Medium-chain alcohol dehydrogenases, catalytic domain"/>
    <property type="match status" value="1"/>
</dbReference>
<sequence length="362" mass="37977">MTAVVMRKGGLELIETPIPRPGPGEVLVKTLANGICGSDLHAVAHGSELIEGYKAVTGAAPFDLDAQTSLGHEFCAEVVENGPGTRGVHAPGTRVVSVPFLLRQPQPVLLGFGGVDTPGGYADYMLLSEDLLIPVPDNVPTDIAALTEPLAVALHAVNRGALGSDDVPIVIGCGPIGLAVIAVLKMRGIGPIIAADFSPTRRAMATALGADIVVDPRETSPYDSWRSVAAVTDPTRFGRQTVTFPDSAFRPSVVFECVGVPGVIQQILGGAAACTKIVVAGLCMEQDTFYPTFGVFKEIDLVFSVSYTVEEFAQTLSHLAAGELHVDPLITSRIGLADVADAFARLRDPEQDAKIIITPHAR</sequence>
<organism evidence="3 4">
    <name type="scientific">Streptomyces diastatochromogenes</name>
    <dbReference type="NCBI Taxonomy" id="42236"/>
    <lineage>
        <taxon>Bacteria</taxon>
        <taxon>Bacillati</taxon>
        <taxon>Actinomycetota</taxon>
        <taxon>Actinomycetes</taxon>
        <taxon>Kitasatosporales</taxon>
        <taxon>Streptomycetaceae</taxon>
        <taxon>Streptomyces</taxon>
    </lineage>
</organism>
<dbReference type="CDD" id="cd08262">
    <property type="entry name" value="Zn_ADH8"/>
    <property type="match status" value="1"/>
</dbReference>
<proteinExistence type="predicted"/>
<dbReference type="InterPro" id="IPR013149">
    <property type="entry name" value="ADH-like_C"/>
</dbReference>
<comment type="caution">
    <text evidence="3">The sequence shown here is derived from an EMBL/GenBank/DDBJ whole genome shotgun (WGS) entry which is preliminary data.</text>
</comment>
<dbReference type="GO" id="GO:0016491">
    <property type="term" value="F:oxidoreductase activity"/>
    <property type="evidence" value="ECO:0007669"/>
    <property type="project" value="UniProtKB-KW"/>
</dbReference>
<dbReference type="SUPFAM" id="SSF50129">
    <property type="entry name" value="GroES-like"/>
    <property type="match status" value="1"/>
</dbReference>
<dbReference type="Proteomes" id="UP000215483">
    <property type="component" value="Unassembled WGS sequence"/>
</dbReference>
<dbReference type="AlphaFoldDB" id="A0A233SUB2"/>
<dbReference type="RefSeq" id="WP_094215056.1">
    <property type="nucleotide sequence ID" value="NZ_MCGQ01000006.1"/>
</dbReference>
<dbReference type="PANTHER" id="PTHR43189:SF1">
    <property type="entry name" value="ZINC-TYPE ALCOHOL DEHYDROGENASE-LIKE PROTEIN C1198.01"/>
    <property type="match status" value="1"/>
</dbReference>
<dbReference type="InterPro" id="IPR011032">
    <property type="entry name" value="GroES-like_sf"/>
</dbReference>
<dbReference type="OrthoDB" id="9797931at2"/>
<evidence type="ECO:0000313" key="3">
    <source>
        <dbReference type="EMBL" id="OXY99234.1"/>
    </source>
</evidence>
<dbReference type="PANTHER" id="PTHR43189">
    <property type="entry name" value="ZINC-TYPE ALCOHOL DEHYDROGENASE-LIKE PROTEIN C1198.01-RELATED"/>
    <property type="match status" value="1"/>
</dbReference>
<evidence type="ECO:0000259" key="2">
    <source>
        <dbReference type="SMART" id="SM00829"/>
    </source>
</evidence>
<dbReference type="Pfam" id="PF08240">
    <property type="entry name" value="ADH_N"/>
    <property type="match status" value="1"/>
</dbReference>
<dbReference type="InterPro" id="IPR013154">
    <property type="entry name" value="ADH-like_N"/>
</dbReference>
<accession>A0A233SUB2</accession>
<feature type="domain" description="Enoyl reductase (ER)" evidence="2">
    <location>
        <begin position="9"/>
        <end position="357"/>
    </location>
</feature>
<name>A0A233SUB2_STRDA</name>
<keyword evidence="1" id="KW-0560">Oxidoreductase</keyword>
<dbReference type="EMBL" id="MCGQ01000006">
    <property type="protein sequence ID" value="OXY99234.1"/>
    <property type="molecule type" value="Genomic_DNA"/>
</dbReference>
<dbReference type="SUPFAM" id="SSF51735">
    <property type="entry name" value="NAD(P)-binding Rossmann-fold domains"/>
    <property type="match status" value="1"/>
</dbReference>